<keyword evidence="1" id="KW-1133">Transmembrane helix</keyword>
<gene>
    <name evidence="2" type="ORF">QBC35DRAFT_508985</name>
</gene>
<evidence type="ECO:0000313" key="3">
    <source>
        <dbReference type="Proteomes" id="UP001302126"/>
    </source>
</evidence>
<accession>A0AAN6WJV0</accession>
<feature type="transmembrane region" description="Helical" evidence="1">
    <location>
        <begin position="24"/>
        <end position="45"/>
    </location>
</feature>
<organism evidence="2 3">
    <name type="scientific">Podospora australis</name>
    <dbReference type="NCBI Taxonomy" id="1536484"/>
    <lineage>
        <taxon>Eukaryota</taxon>
        <taxon>Fungi</taxon>
        <taxon>Dikarya</taxon>
        <taxon>Ascomycota</taxon>
        <taxon>Pezizomycotina</taxon>
        <taxon>Sordariomycetes</taxon>
        <taxon>Sordariomycetidae</taxon>
        <taxon>Sordariales</taxon>
        <taxon>Podosporaceae</taxon>
        <taxon>Podospora</taxon>
    </lineage>
</organism>
<keyword evidence="3" id="KW-1185">Reference proteome</keyword>
<reference evidence="2" key="1">
    <citation type="journal article" date="2023" name="Mol. Phylogenet. Evol.">
        <title>Genome-scale phylogeny and comparative genomics of the fungal order Sordariales.</title>
        <authorList>
            <person name="Hensen N."/>
            <person name="Bonometti L."/>
            <person name="Westerberg I."/>
            <person name="Brannstrom I.O."/>
            <person name="Guillou S."/>
            <person name="Cros-Aarteil S."/>
            <person name="Calhoun S."/>
            <person name="Haridas S."/>
            <person name="Kuo A."/>
            <person name="Mondo S."/>
            <person name="Pangilinan J."/>
            <person name="Riley R."/>
            <person name="LaButti K."/>
            <person name="Andreopoulos B."/>
            <person name="Lipzen A."/>
            <person name="Chen C."/>
            <person name="Yan M."/>
            <person name="Daum C."/>
            <person name="Ng V."/>
            <person name="Clum A."/>
            <person name="Steindorff A."/>
            <person name="Ohm R.A."/>
            <person name="Martin F."/>
            <person name="Silar P."/>
            <person name="Natvig D.O."/>
            <person name="Lalanne C."/>
            <person name="Gautier V."/>
            <person name="Ament-Velasquez S.L."/>
            <person name="Kruys A."/>
            <person name="Hutchinson M.I."/>
            <person name="Powell A.J."/>
            <person name="Barry K."/>
            <person name="Miller A.N."/>
            <person name="Grigoriev I.V."/>
            <person name="Debuchy R."/>
            <person name="Gladieux P."/>
            <person name="Hiltunen Thoren M."/>
            <person name="Johannesson H."/>
        </authorList>
    </citation>
    <scope>NUCLEOTIDE SEQUENCE</scope>
    <source>
        <strain evidence="2">PSN309</strain>
    </source>
</reference>
<reference evidence="2" key="2">
    <citation type="submission" date="2023-05" db="EMBL/GenBank/DDBJ databases">
        <authorList>
            <consortium name="Lawrence Berkeley National Laboratory"/>
            <person name="Steindorff A."/>
            <person name="Hensen N."/>
            <person name="Bonometti L."/>
            <person name="Westerberg I."/>
            <person name="Brannstrom I.O."/>
            <person name="Guillou S."/>
            <person name="Cros-Aarteil S."/>
            <person name="Calhoun S."/>
            <person name="Haridas S."/>
            <person name="Kuo A."/>
            <person name="Mondo S."/>
            <person name="Pangilinan J."/>
            <person name="Riley R."/>
            <person name="Labutti K."/>
            <person name="Andreopoulos B."/>
            <person name="Lipzen A."/>
            <person name="Chen C."/>
            <person name="Yanf M."/>
            <person name="Daum C."/>
            <person name="Ng V."/>
            <person name="Clum A."/>
            <person name="Ohm R."/>
            <person name="Martin F."/>
            <person name="Silar P."/>
            <person name="Natvig D."/>
            <person name="Lalanne C."/>
            <person name="Gautier V."/>
            <person name="Ament-Velasquez S.L."/>
            <person name="Kruys A."/>
            <person name="Hutchinson M.I."/>
            <person name="Powell A.J."/>
            <person name="Barry K."/>
            <person name="Miller A.N."/>
            <person name="Grigoriev I.V."/>
            <person name="Debuchy R."/>
            <person name="Gladieux P."/>
            <person name="Thoren M.H."/>
            <person name="Johannesson H."/>
        </authorList>
    </citation>
    <scope>NUCLEOTIDE SEQUENCE</scope>
    <source>
        <strain evidence="2">PSN309</strain>
    </source>
</reference>
<feature type="transmembrane region" description="Helical" evidence="1">
    <location>
        <begin position="145"/>
        <end position="162"/>
    </location>
</feature>
<proteinExistence type="predicted"/>
<keyword evidence="1" id="KW-0812">Transmembrane</keyword>
<comment type="caution">
    <text evidence="2">The sequence shown here is derived from an EMBL/GenBank/DDBJ whole genome shotgun (WGS) entry which is preliminary data.</text>
</comment>
<keyword evidence="1" id="KW-0472">Membrane</keyword>
<evidence type="ECO:0000313" key="2">
    <source>
        <dbReference type="EMBL" id="KAK4182968.1"/>
    </source>
</evidence>
<protein>
    <submittedName>
        <fullName evidence="2">Uncharacterized protein</fullName>
    </submittedName>
</protein>
<dbReference type="Proteomes" id="UP001302126">
    <property type="component" value="Unassembled WGS sequence"/>
</dbReference>
<name>A0AAN6WJV0_9PEZI</name>
<feature type="transmembrane region" description="Helical" evidence="1">
    <location>
        <begin position="57"/>
        <end position="75"/>
    </location>
</feature>
<evidence type="ECO:0000256" key="1">
    <source>
        <dbReference type="SAM" id="Phobius"/>
    </source>
</evidence>
<dbReference type="EMBL" id="MU864591">
    <property type="protein sequence ID" value="KAK4182968.1"/>
    <property type="molecule type" value="Genomic_DNA"/>
</dbReference>
<sequence>MVTKAETPYSDRAFSTQSILPRQLSSLVGIVLLYTAATPFNPVSWLFGPVELSGTYLFDRLLAGILLFCAFYFQWRIASLRAAVVVSLPTGGSTTQVRNGRLESVSASSTPLWVYNTSEYWHFFLAEAGGLLVAEFCGNEMVRRFIVGGVIGFLWLVGWAATPASLKKWAWDHIKVYLFFMLLDEVRGVAMRSVGPGGRRRRY</sequence>
<dbReference type="AlphaFoldDB" id="A0AAN6WJV0"/>